<protein>
    <submittedName>
        <fullName evidence="1">Uncharacterized protein</fullName>
    </submittedName>
</protein>
<evidence type="ECO:0000313" key="1">
    <source>
        <dbReference type="EMBL" id="DAF92911.1"/>
    </source>
</evidence>
<organism evidence="1">
    <name type="scientific">Siphoviridae sp. ctX5W26</name>
    <dbReference type="NCBI Taxonomy" id="2825540"/>
    <lineage>
        <taxon>Viruses</taxon>
        <taxon>Duplodnaviria</taxon>
        <taxon>Heunggongvirae</taxon>
        <taxon>Uroviricota</taxon>
        <taxon>Caudoviricetes</taxon>
    </lineage>
</organism>
<sequence>MKNKEKFADKIIDFACTIDSIAVDSQGEVVSCASMVSCENCRFGAEKDCKTAIKDWLEREYVELFVISRKDVRLLEYVKDDYKYIARNEDGDLYLYINKPKRGSRYWVSAPAMEDVRIKPFDVDFPMIKWEDSEPWLIEDLKHLQIVDNY</sequence>
<dbReference type="EMBL" id="BK016076">
    <property type="protein sequence ID" value="DAF92911.1"/>
    <property type="molecule type" value="Genomic_DNA"/>
</dbReference>
<proteinExistence type="predicted"/>
<name>A0A8S5UEI1_9CAUD</name>
<reference evidence="1" key="1">
    <citation type="journal article" date="2021" name="Proc. Natl. Acad. Sci. U.S.A.">
        <title>A Catalog of Tens of Thousands of Viruses from Human Metagenomes Reveals Hidden Associations with Chronic Diseases.</title>
        <authorList>
            <person name="Tisza M.J."/>
            <person name="Buck C.B."/>
        </authorList>
    </citation>
    <scope>NUCLEOTIDE SEQUENCE</scope>
    <source>
        <strain evidence="1">CtX5W26</strain>
    </source>
</reference>
<accession>A0A8S5UEI1</accession>